<accession>A0A9N9EE03</accession>
<name>A0A9N9EE03_FUNMO</name>
<protein>
    <submittedName>
        <fullName evidence="1">15898_t:CDS:1</fullName>
    </submittedName>
</protein>
<gene>
    <name evidence="1" type="ORF">FMOSSE_LOCUS12586</name>
</gene>
<sequence>MQVWKGTSFNKKLAYRCMDANTKQRPSSPELMNIFNYWYGSIVEYENYKDINEYEYYGKEIKEVFEEADKEIANRNRKF</sequence>
<comment type="caution">
    <text evidence="1">The sequence shown here is derived from an EMBL/GenBank/DDBJ whole genome shotgun (WGS) entry which is preliminary data.</text>
</comment>
<proteinExistence type="predicted"/>
<organism evidence="1 2">
    <name type="scientific">Funneliformis mosseae</name>
    <name type="common">Endomycorrhizal fungus</name>
    <name type="synonym">Glomus mosseae</name>
    <dbReference type="NCBI Taxonomy" id="27381"/>
    <lineage>
        <taxon>Eukaryota</taxon>
        <taxon>Fungi</taxon>
        <taxon>Fungi incertae sedis</taxon>
        <taxon>Mucoromycota</taxon>
        <taxon>Glomeromycotina</taxon>
        <taxon>Glomeromycetes</taxon>
        <taxon>Glomerales</taxon>
        <taxon>Glomeraceae</taxon>
        <taxon>Funneliformis</taxon>
    </lineage>
</organism>
<evidence type="ECO:0000313" key="1">
    <source>
        <dbReference type="EMBL" id="CAG8674698.1"/>
    </source>
</evidence>
<dbReference type="AlphaFoldDB" id="A0A9N9EE03"/>
<reference evidence="1" key="1">
    <citation type="submission" date="2021-06" db="EMBL/GenBank/DDBJ databases">
        <authorList>
            <person name="Kallberg Y."/>
            <person name="Tangrot J."/>
            <person name="Rosling A."/>
        </authorList>
    </citation>
    <scope>NUCLEOTIDE SEQUENCE</scope>
    <source>
        <strain evidence="1">87-6 pot B 2015</strain>
    </source>
</reference>
<keyword evidence="2" id="KW-1185">Reference proteome</keyword>
<dbReference type="EMBL" id="CAJVPP010006157">
    <property type="protein sequence ID" value="CAG8674698.1"/>
    <property type="molecule type" value="Genomic_DNA"/>
</dbReference>
<evidence type="ECO:0000313" key="2">
    <source>
        <dbReference type="Proteomes" id="UP000789375"/>
    </source>
</evidence>
<dbReference type="Proteomes" id="UP000789375">
    <property type="component" value="Unassembled WGS sequence"/>
</dbReference>